<evidence type="ECO:0000256" key="1">
    <source>
        <dbReference type="SAM" id="MobiDB-lite"/>
    </source>
</evidence>
<keyword evidence="3" id="KW-1185">Reference proteome</keyword>
<evidence type="ECO:0000313" key="2">
    <source>
        <dbReference type="EMBL" id="MDS0222116.1"/>
    </source>
</evidence>
<sequence length="54" mass="6101">MSRRFHVVCHECAFEGLYEDQSVAESQRDAHAVSSGHRMSLRDISDRNVPGPTQ</sequence>
<name>A0AAE4EXQ1_9EURY</name>
<dbReference type="Proteomes" id="UP001253439">
    <property type="component" value="Unassembled WGS sequence"/>
</dbReference>
<protein>
    <submittedName>
        <fullName evidence="2">Uncharacterized protein</fullName>
    </submittedName>
</protein>
<evidence type="ECO:0000313" key="3">
    <source>
        <dbReference type="Proteomes" id="UP001253439"/>
    </source>
</evidence>
<gene>
    <name evidence="2" type="ORF">NDI54_12225</name>
</gene>
<proteinExistence type="predicted"/>
<dbReference type="RefSeq" id="WP_310896739.1">
    <property type="nucleotide sequence ID" value="NZ_JAMQOM010000004.1"/>
</dbReference>
<accession>A0AAE4EXQ1</accession>
<feature type="region of interest" description="Disordered" evidence="1">
    <location>
        <begin position="28"/>
        <end position="54"/>
    </location>
</feature>
<dbReference type="AlphaFoldDB" id="A0AAE4EXQ1"/>
<organism evidence="2 3">
    <name type="scientific">Haloarcula terrestris</name>
    <dbReference type="NCBI Taxonomy" id="2950533"/>
    <lineage>
        <taxon>Archaea</taxon>
        <taxon>Methanobacteriati</taxon>
        <taxon>Methanobacteriota</taxon>
        <taxon>Stenosarchaea group</taxon>
        <taxon>Halobacteria</taxon>
        <taxon>Halobacteriales</taxon>
        <taxon>Haloarculaceae</taxon>
        <taxon>Haloarcula</taxon>
    </lineage>
</organism>
<comment type="caution">
    <text evidence="2">The sequence shown here is derived from an EMBL/GenBank/DDBJ whole genome shotgun (WGS) entry which is preliminary data.</text>
</comment>
<reference evidence="2 3" key="1">
    <citation type="submission" date="2022-06" db="EMBL/GenBank/DDBJ databases">
        <title>Haloarcula sp. a new haloarchaeum isolate from saline soil.</title>
        <authorList>
            <person name="Strakova D."/>
            <person name="Galisteo C."/>
            <person name="Sanchez-Porro C."/>
            <person name="Ventosa A."/>
        </authorList>
    </citation>
    <scope>NUCLEOTIDE SEQUENCE [LARGE SCALE GENOMIC DNA]</scope>
    <source>
        <strain evidence="2 3">S1AR25-5A</strain>
    </source>
</reference>
<dbReference type="EMBL" id="JAMQOM010000004">
    <property type="protein sequence ID" value="MDS0222116.1"/>
    <property type="molecule type" value="Genomic_DNA"/>
</dbReference>